<organism evidence="1 2">
    <name type="scientific">Streptococcus suis</name>
    <dbReference type="NCBI Taxonomy" id="1307"/>
    <lineage>
        <taxon>Bacteria</taxon>
        <taxon>Bacillati</taxon>
        <taxon>Bacillota</taxon>
        <taxon>Bacilli</taxon>
        <taxon>Lactobacillales</taxon>
        <taxon>Streptococcaceae</taxon>
        <taxon>Streptococcus</taxon>
    </lineage>
</organism>
<evidence type="ECO:0008006" key="3">
    <source>
        <dbReference type="Google" id="ProtNLM"/>
    </source>
</evidence>
<proteinExistence type="predicted"/>
<accession>A0AAN2US89</accession>
<protein>
    <recommendedName>
        <fullName evidence="3">Sporulation protein Cse60</fullName>
    </recommendedName>
</protein>
<gene>
    <name evidence="1" type="ORF">ERS132392_01700</name>
</gene>
<reference evidence="1 2" key="1">
    <citation type="submission" date="2016-02" db="EMBL/GenBank/DDBJ databases">
        <authorList>
            <consortium name="Pathogen Informatics"/>
        </authorList>
    </citation>
    <scope>NUCLEOTIDE SEQUENCE [LARGE SCALE GENOMIC DNA]</scope>
    <source>
        <strain evidence="1 2">LSS30</strain>
    </source>
</reference>
<evidence type="ECO:0000313" key="1">
    <source>
        <dbReference type="EMBL" id="CYU74576.1"/>
    </source>
</evidence>
<dbReference type="Proteomes" id="UP000074664">
    <property type="component" value="Unassembled WGS sequence"/>
</dbReference>
<dbReference type="EMBL" id="FIGH01000008">
    <property type="protein sequence ID" value="CYU74576.1"/>
    <property type="molecule type" value="Genomic_DNA"/>
</dbReference>
<name>A0AAN2US89_STRSU</name>
<evidence type="ECO:0000313" key="2">
    <source>
        <dbReference type="Proteomes" id="UP000074664"/>
    </source>
</evidence>
<comment type="caution">
    <text evidence="1">The sequence shown here is derived from an EMBL/GenBank/DDBJ whole genome shotgun (WGS) entry which is preliminary data.</text>
</comment>
<sequence>MQIEYFKSDVNDIDLEVLKNEVNGFVNDLQEDGLECIDIQFIPVGKSIITFVKYESIL</sequence>
<dbReference type="AlphaFoldDB" id="A0AAN2US89"/>